<proteinExistence type="predicted"/>
<dbReference type="Proteomes" id="UP000558488">
    <property type="component" value="Unassembled WGS sequence"/>
</dbReference>
<feature type="transmembrane region" description="Helical" evidence="1">
    <location>
        <begin position="59"/>
        <end position="76"/>
    </location>
</feature>
<keyword evidence="3" id="KW-1185">Reference proteome</keyword>
<sequence>MNFMPLVLNKLLSSLMGTKFFNWLNCISHFIRNELQRMEGEALKPFTIRPQRVWHQAQLLLLGGGGVVLEIFFWLWHPHRYTCCGPVPSQAVATAELPFSFILVTKGTADIMNPTVYVNKLRLDYFISSRT</sequence>
<keyword evidence="1" id="KW-0472">Membrane</keyword>
<gene>
    <name evidence="2" type="ORF">mPipKuh1_009331</name>
</gene>
<name>A0A7J7TP69_PIPKU</name>
<protein>
    <submittedName>
        <fullName evidence="2">Uncharacterized protein</fullName>
    </submittedName>
</protein>
<keyword evidence="1" id="KW-0812">Transmembrane</keyword>
<evidence type="ECO:0000313" key="2">
    <source>
        <dbReference type="EMBL" id="KAF6302342.1"/>
    </source>
</evidence>
<comment type="caution">
    <text evidence="2">The sequence shown here is derived from an EMBL/GenBank/DDBJ whole genome shotgun (WGS) entry which is preliminary data.</text>
</comment>
<dbReference type="EMBL" id="JACAGB010000026">
    <property type="protein sequence ID" value="KAF6302342.1"/>
    <property type="molecule type" value="Genomic_DNA"/>
</dbReference>
<keyword evidence="1" id="KW-1133">Transmembrane helix</keyword>
<evidence type="ECO:0000256" key="1">
    <source>
        <dbReference type="SAM" id="Phobius"/>
    </source>
</evidence>
<accession>A0A7J7TP69</accession>
<dbReference type="AlphaFoldDB" id="A0A7J7TP69"/>
<organism evidence="2 3">
    <name type="scientific">Pipistrellus kuhlii</name>
    <name type="common">Kuhl's pipistrelle</name>
    <dbReference type="NCBI Taxonomy" id="59472"/>
    <lineage>
        <taxon>Eukaryota</taxon>
        <taxon>Metazoa</taxon>
        <taxon>Chordata</taxon>
        <taxon>Craniata</taxon>
        <taxon>Vertebrata</taxon>
        <taxon>Euteleostomi</taxon>
        <taxon>Mammalia</taxon>
        <taxon>Eutheria</taxon>
        <taxon>Laurasiatheria</taxon>
        <taxon>Chiroptera</taxon>
        <taxon>Yangochiroptera</taxon>
        <taxon>Vespertilionidae</taxon>
        <taxon>Pipistrellus</taxon>
    </lineage>
</organism>
<evidence type="ECO:0000313" key="3">
    <source>
        <dbReference type="Proteomes" id="UP000558488"/>
    </source>
</evidence>
<reference evidence="2 3" key="1">
    <citation type="journal article" date="2020" name="Nature">
        <title>Six reference-quality genomes reveal evolution of bat adaptations.</title>
        <authorList>
            <person name="Jebb D."/>
            <person name="Huang Z."/>
            <person name="Pippel M."/>
            <person name="Hughes G.M."/>
            <person name="Lavrichenko K."/>
            <person name="Devanna P."/>
            <person name="Winkler S."/>
            <person name="Jermiin L.S."/>
            <person name="Skirmuntt E.C."/>
            <person name="Katzourakis A."/>
            <person name="Burkitt-Gray L."/>
            <person name="Ray D.A."/>
            <person name="Sullivan K.A.M."/>
            <person name="Roscito J.G."/>
            <person name="Kirilenko B.M."/>
            <person name="Davalos L.M."/>
            <person name="Corthals A.P."/>
            <person name="Power M.L."/>
            <person name="Jones G."/>
            <person name="Ransome R.D."/>
            <person name="Dechmann D.K.N."/>
            <person name="Locatelli A.G."/>
            <person name="Puechmaille S.J."/>
            <person name="Fedrigo O."/>
            <person name="Jarvis E.D."/>
            <person name="Hiller M."/>
            <person name="Vernes S.C."/>
            <person name="Myers E.W."/>
            <person name="Teeling E.C."/>
        </authorList>
    </citation>
    <scope>NUCLEOTIDE SEQUENCE [LARGE SCALE GENOMIC DNA]</scope>
    <source>
        <strain evidence="2">MPipKuh1</strain>
        <tissue evidence="2">Flight muscle</tissue>
    </source>
</reference>